<dbReference type="InterPro" id="IPR051781">
    <property type="entry name" value="Metallo-dep_Hydrolase"/>
</dbReference>
<evidence type="ECO:0000259" key="2">
    <source>
        <dbReference type="Pfam" id="PF01979"/>
    </source>
</evidence>
<feature type="chain" id="PRO_5009448065" description="Amidohydrolase-related domain-containing protein" evidence="1">
    <location>
        <begin position="19"/>
        <end position="383"/>
    </location>
</feature>
<accession>A0A1E1M9I5</accession>
<keyword evidence="4" id="KW-1185">Reference proteome</keyword>
<name>A0A1E1M9I5_RHYSE</name>
<dbReference type="Gene3D" id="3.20.20.140">
    <property type="entry name" value="Metal-dependent hydrolases"/>
    <property type="match status" value="2"/>
</dbReference>
<reference evidence="4" key="1">
    <citation type="submission" date="2016-03" db="EMBL/GenBank/DDBJ databases">
        <authorList>
            <person name="Guldener U."/>
        </authorList>
    </citation>
    <scope>NUCLEOTIDE SEQUENCE [LARGE SCALE GENOMIC DNA]</scope>
</reference>
<dbReference type="Gene3D" id="2.30.40.10">
    <property type="entry name" value="Urease, subunit C, domain 1"/>
    <property type="match status" value="2"/>
</dbReference>
<dbReference type="InterPro" id="IPR032466">
    <property type="entry name" value="Metal_Hydrolase"/>
</dbReference>
<keyword evidence="1" id="KW-0732">Signal</keyword>
<sequence length="383" mass="40410">MYLQTLLTSFALFQIVSSGCSGHNHHIGPQAHYKTAITNVLIWDGKKFGRQRSTVIIIDGVIADSTPVGASVINGNGGFLIPGLIDSHVQLTDCKQLLELQKLGITTALDLGTHPYNAVAKCGEHGLTDIRGSGAAGIVREAKPGLISGYAAESLLSSLEAGEAFVASRLAEEIDHILLSLDPLGSRSNDATIKAVVNAAHKAGLQVIAQATTHASRSQAARTGVDIVTDVQFDKSIEGTVIDNSTSSNPSSSMFQSTITNMCEPFFLYGHAARSMNSTPEMSLVLAAGSSGIDKTTNSHVGEFLHEELARMVAAGFTPSQAIQAATSIPTSAFRIDDRGVIKHGMRADLVLLRADPTVDIGNLRSIVNVWVEGLSKDKLSSP</sequence>
<organism evidence="3 4">
    <name type="scientific">Rhynchosporium secalis</name>
    <name type="common">Barley scald fungus</name>
    <dbReference type="NCBI Taxonomy" id="38038"/>
    <lineage>
        <taxon>Eukaryota</taxon>
        <taxon>Fungi</taxon>
        <taxon>Dikarya</taxon>
        <taxon>Ascomycota</taxon>
        <taxon>Pezizomycotina</taxon>
        <taxon>Leotiomycetes</taxon>
        <taxon>Helotiales</taxon>
        <taxon>Ploettnerulaceae</taxon>
        <taxon>Rhynchosporium</taxon>
    </lineage>
</organism>
<evidence type="ECO:0000256" key="1">
    <source>
        <dbReference type="SAM" id="SignalP"/>
    </source>
</evidence>
<dbReference type="PANTHER" id="PTHR43135">
    <property type="entry name" value="ALPHA-D-RIBOSE 1-METHYLPHOSPHONATE 5-TRIPHOSPHATE DIPHOSPHATASE"/>
    <property type="match status" value="1"/>
</dbReference>
<proteinExistence type="predicted"/>
<feature type="signal peptide" evidence="1">
    <location>
        <begin position="1"/>
        <end position="18"/>
    </location>
</feature>
<protein>
    <recommendedName>
        <fullName evidence="2">Amidohydrolase-related domain-containing protein</fullName>
    </recommendedName>
</protein>
<dbReference type="GO" id="GO:0016810">
    <property type="term" value="F:hydrolase activity, acting on carbon-nitrogen (but not peptide) bonds"/>
    <property type="evidence" value="ECO:0007669"/>
    <property type="project" value="InterPro"/>
</dbReference>
<dbReference type="SUPFAM" id="SSF51338">
    <property type="entry name" value="Composite domain of metallo-dependent hydrolases"/>
    <property type="match status" value="1"/>
</dbReference>
<dbReference type="EMBL" id="FJVC01000221">
    <property type="protein sequence ID" value="CZT45761.1"/>
    <property type="molecule type" value="Genomic_DNA"/>
</dbReference>
<gene>
    <name evidence="3" type="ORF">RSE6_06103</name>
</gene>
<dbReference type="Proteomes" id="UP000177625">
    <property type="component" value="Unassembled WGS sequence"/>
</dbReference>
<dbReference type="Pfam" id="PF01979">
    <property type="entry name" value="Amidohydro_1"/>
    <property type="match status" value="1"/>
</dbReference>
<dbReference type="InterPro" id="IPR006680">
    <property type="entry name" value="Amidohydro-rel"/>
</dbReference>
<dbReference type="InterPro" id="IPR011059">
    <property type="entry name" value="Metal-dep_hydrolase_composite"/>
</dbReference>
<feature type="domain" description="Amidohydrolase-related" evidence="2">
    <location>
        <begin position="79"/>
        <end position="374"/>
    </location>
</feature>
<dbReference type="AlphaFoldDB" id="A0A1E1M9I5"/>
<dbReference type="PANTHER" id="PTHR43135:SF3">
    <property type="entry name" value="ALPHA-D-RIBOSE 1-METHYLPHOSPHONATE 5-TRIPHOSPHATE DIPHOSPHATASE"/>
    <property type="match status" value="1"/>
</dbReference>
<evidence type="ECO:0000313" key="4">
    <source>
        <dbReference type="Proteomes" id="UP000177625"/>
    </source>
</evidence>
<dbReference type="SUPFAM" id="SSF51556">
    <property type="entry name" value="Metallo-dependent hydrolases"/>
    <property type="match status" value="1"/>
</dbReference>
<evidence type="ECO:0000313" key="3">
    <source>
        <dbReference type="EMBL" id="CZT45761.1"/>
    </source>
</evidence>